<evidence type="ECO:0000256" key="3">
    <source>
        <dbReference type="ARBA" id="ARBA00023125"/>
    </source>
</evidence>
<dbReference type="SMART" id="SM00530">
    <property type="entry name" value="HTH_XRE"/>
    <property type="match status" value="1"/>
</dbReference>
<name>A0A3M6Q111_9BURK</name>
<organism evidence="7 8">
    <name type="scientific">Allofranklinella schreckenbergeri</name>
    <dbReference type="NCBI Taxonomy" id="1076744"/>
    <lineage>
        <taxon>Bacteria</taxon>
        <taxon>Pseudomonadati</taxon>
        <taxon>Pseudomonadota</taxon>
        <taxon>Betaproteobacteria</taxon>
        <taxon>Burkholderiales</taxon>
        <taxon>Comamonadaceae</taxon>
        <taxon>Allofranklinella</taxon>
    </lineage>
</organism>
<dbReference type="Gene3D" id="1.10.260.40">
    <property type="entry name" value="lambda repressor-like DNA-binding domains"/>
    <property type="match status" value="1"/>
</dbReference>
<dbReference type="GO" id="GO:0003677">
    <property type="term" value="F:DNA binding"/>
    <property type="evidence" value="ECO:0007669"/>
    <property type="project" value="UniProtKB-KW"/>
</dbReference>
<dbReference type="AlphaFoldDB" id="A0A3M6Q111"/>
<evidence type="ECO:0000256" key="5">
    <source>
        <dbReference type="SAM" id="MobiDB-lite"/>
    </source>
</evidence>
<keyword evidence="4" id="KW-0804">Transcription</keyword>
<dbReference type="PROSITE" id="PS50943">
    <property type="entry name" value="HTH_CROC1"/>
    <property type="match status" value="1"/>
</dbReference>
<dbReference type="InterPro" id="IPR010359">
    <property type="entry name" value="IrrE_HExxH"/>
</dbReference>
<comment type="caution">
    <text evidence="7">The sequence shown here is derived from an EMBL/GenBank/DDBJ whole genome shotgun (WGS) entry which is preliminary data.</text>
</comment>
<keyword evidence="3" id="KW-0238">DNA-binding</keyword>
<gene>
    <name evidence="7" type="ORF">EBQ26_09450</name>
</gene>
<evidence type="ECO:0000313" key="8">
    <source>
        <dbReference type="Proteomes" id="UP000267521"/>
    </source>
</evidence>
<dbReference type="InterPro" id="IPR050807">
    <property type="entry name" value="TransReg_Diox_bact_type"/>
</dbReference>
<protein>
    <submittedName>
        <fullName evidence="7">XRE family transcriptional regulator</fullName>
    </submittedName>
</protein>
<comment type="similarity">
    <text evidence="1">Belongs to the short-chain fatty acyl-CoA assimilation regulator (ScfR) family.</text>
</comment>
<dbReference type="InterPro" id="IPR010982">
    <property type="entry name" value="Lambda_DNA-bd_dom_sf"/>
</dbReference>
<dbReference type="SUPFAM" id="SSF47413">
    <property type="entry name" value="lambda repressor-like DNA-binding domains"/>
    <property type="match status" value="1"/>
</dbReference>
<evidence type="ECO:0000313" key="7">
    <source>
        <dbReference type="EMBL" id="RMW96755.1"/>
    </source>
</evidence>
<feature type="domain" description="HTH cro/C1-type" evidence="6">
    <location>
        <begin position="10"/>
        <end position="64"/>
    </location>
</feature>
<dbReference type="InterPro" id="IPR018653">
    <property type="entry name" value="ScfR_C"/>
</dbReference>
<dbReference type="PANTHER" id="PTHR46797">
    <property type="entry name" value="HTH-TYPE TRANSCRIPTIONAL REGULATOR"/>
    <property type="match status" value="1"/>
</dbReference>
<dbReference type="CDD" id="cd00093">
    <property type="entry name" value="HTH_XRE"/>
    <property type="match status" value="1"/>
</dbReference>
<proteinExistence type="inferred from homology"/>
<dbReference type="Proteomes" id="UP000267521">
    <property type="component" value="Unassembled WGS sequence"/>
</dbReference>
<sequence>MKKVFMGVKLRRLRDERGLTQAALAQALGISTSYLNQIEQNQRPLTVAVLLKIHRALGVDIQQFSEDEQARLIASLREALVDAPEPISLPELQEVATQMPALGRALLALHRRHQDALDKLEALALQLGDGRGAAPQDEAAGDSAKTPTADATRAGRRPAQRIAAAAAGIAAPRTTPFEAVRDFFYAHQNHFDAIDRAAEALAEQARQEQSAQTSAHHASSPFATPASANAQWLARRLAQAHGITVLPAPPGSGSKRRFDPAARTLLLDRRLDASQRSFQMATQWALIEHAPLLDALTEAAPLAHDEPARRLARIGLANYFAGAWLLPYQRFLAQAQALRYDIDLLADAFGVGFETVCHRLSTLQRPGAPGVPFFFVRVDRAGNISKRQSATHFHFSRTGGTCPLWKVYEAFEQPGRVLTQLASMPDGRIYLWIARTVTRRDLGASGAGGWGAPRTMFSIGLGCDVRHASQLVYSRGLDCKDPQAATPIGMGCKVCERQDCRQRAFPFLGSTLAVDEHHSHFSPYGAA</sequence>
<dbReference type="RefSeq" id="WP_122238767.1">
    <property type="nucleotide sequence ID" value="NZ_RDQM01000011.1"/>
</dbReference>
<keyword evidence="2" id="KW-0805">Transcription regulation</keyword>
<dbReference type="Pfam" id="PF01381">
    <property type="entry name" value="HTH_3"/>
    <property type="match status" value="1"/>
</dbReference>
<evidence type="ECO:0000259" key="6">
    <source>
        <dbReference type="PROSITE" id="PS50943"/>
    </source>
</evidence>
<feature type="region of interest" description="Disordered" evidence="5">
    <location>
        <begin position="201"/>
        <end position="223"/>
    </location>
</feature>
<feature type="compositionally biased region" description="Low complexity" evidence="5">
    <location>
        <begin position="201"/>
        <end position="220"/>
    </location>
</feature>
<reference evidence="7 8" key="1">
    <citation type="submission" date="2018-10" db="EMBL/GenBank/DDBJ databases">
        <title>Comamonadaceae CDC group NO-1 genome sequencing and assembly.</title>
        <authorList>
            <person name="Bernier A.-M."/>
            <person name="Bernard K."/>
        </authorList>
    </citation>
    <scope>NUCLEOTIDE SEQUENCE [LARGE SCALE GENOMIC DNA]</scope>
    <source>
        <strain evidence="7 8">NML970147</strain>
    </source>
</reference>
<feature type="region of interest" description="Disordered" evidence="5">
    <location>
        <begin position="131"/>
        <end position="159"/>
    </location>
</feature>
<dbReference type="GO" id="GO:0003700">
    <property type="term" value="F:DNA-binding transcription factor activity"/>
    <property type="evidence" value="ECO:0007669"/>
    <property type="project" value="TreeGrafter"/>
</dbReference>
<dbReference type="GO" id="GO:0005829">
    <property type="term" value="C:cytosol"/>
    <property type="evidence" value="ECO:0007669"/>
    <property type="project" value="TreeGrafter"/>
</dbReference>
<evidence type="ECO:0000256" key="1">
    <source>
        <dbReference type="ARBA" id="ARBA00007227"/>
    </source>
</evidence>
<evidence type="ECO:0000256" key="2">
    <source>
        <dbReference type="ARBA" id="ARBA00023015"/>
    </source>
</evidence>
<evidence type="ECO:0000256" key="4">
    <source>
        <dbReference type="ARBA" id="ARBA00023163"/>
    </source>
</evidence>
<dbReference type="PANTHER" id="PTHR46797:SF23">
    <property type="entry name" value="HTH-TYPE TRANSCRIPTIONAL REGULATOR SUTR"/>
    <property type="match status" value="1"/>
</dbReference>
<dbReference type="EMBL" id="RDQM01000011">
    <property type="protein sequence ID" value="RMW96755.1"/>
    <property type="molecule type" value="Genomic_DNA"/>
</dbReference>
<accession>A0A3M6Q111</accession>
<dbReference type="InterPro" id="IPR001387">
    <property type="entry name" value="Cro/C1-type_HTH"/>
</dbReference>
<dbReference type="Pfam" id="PF09856">
    <property type="entry name" value="ScfRs"/>
    <property type="match status" value="1"/>
</dbReference>
<dbReference type="Pfam" id="PF06114">
    <property type="entry name" value="Peptidase_M78"/>
    <property type="match status" value="1"/>
</dbReference>